<dbReference type="AlphaFoldDB" id="A0AAD8ZDU1"/>
<organism evidence="1 2">
    <name type="scientific">Electrophorus voltai</name>
    <dbReference type="NCBI Taxonomy" id="2609070"/>
    <lineage>
        <taxon>Eukaryota</taxon>
        <taxon>Metazoa</taxon>
        <taxon>Chordata</taxon>
        <taxon>Craniata</taxon>
        <taxon>Vertebrata</taxon>
        <taxon>Euteleostomi</taxon>
        <taxon>Actinopterygii</taxon>
        <taxon>Neopterygii</taxon>
        <taxon>Teleostei</taxon>
        <taxon>Ostariophysi</taxon>
        <taxon>Gymnotiformes</taxon>
        <taxon>Gymnotoidei</taxon>
        <taxon>Gymnotidae</taxon>
        <taxon>Electrophorus</taxon>
    </lineage>
</organism>
<reference evidence="1" key="1">
    <citation type="submission" date="2023-03" db="EMBL/GenBank/DDBJ databases">
        <title>Electrophorus voltai genome.</title>
        <authorList>
            <person name="Bian C."/>
        </authorList>
    </citation>
    <scope>NUCLEOTIDE SEQUENCE</scope>
    <source>
        <strain evidence="1">CB-2022</strain>
        <tissue evidence="1">Muscle</tissue>
    </source>
</reference>
<comment type="caution">
    <text evidence="1">The sequence shown here is derived from an EMBL/GenBank/DDBJ whole genome shotgun (WGS) entry which is preliminary data.</text>
</comment>
<name>A0AAD8ZDU1_9TELE</name>
<gene>
    <name evidence="1" type="ORF">P4O66_000838</name>
</gene>
<dbReference type="EMBL" id="JAROKS010000013">
    <property type="protein sequence ID" value="KAK1797547.1"/>
    <property type="molecule type" value="Genomic_DNA"/>
</dbReference>
<protein>
    <submittedName>
        <fullName evidence="1">Uncharacterized protein</fullName>
    </submittedName>
</protein>
<proteinExistence type="predicted"/>
<dbReference type="SUPFAM" id="SSF56672">
    <property type="entry name" value="DNA/RNA polymerases"/>
    <property type="match status" value="1"/>
</dbReference>
<sequence>MWVPSCGKQCLPNRTVHLQSTSIESPEVDRDLTIPQEYHDPAKLFSPVKATQLPPAQWEWDCTINLKVGSIPPRSRTYPLSQEETRAMKQYIREAMAQGYICLHFSSISRHILHQKEGLRVEAVRGLPGT</sequence>
<dbReference type="Proteomes" id="UP001239994">
    <property type="component" value="Unassembled WGS sequence"/>
</dbReference>
<keyword evidence="2" id="KW-1185">Reference proteome</keyword>
<evidence type="ECO:0000313" key="2">
    <source>
        <dbReference type="Proteomes" id="UP001239994"/>
    </source>
</evidence>
<evidence type="ECO:0000313" key="1">
    <source>
        <dbReference type="EMBL" id="KAK1797547.1"/>
    </source>
</evidence>
<dbReference type="InterPro" id="IPR043502">
    <property type="entry name" value="DNA/RNA_pol_sf"/>
</dbReference>
<accession>A0AAD8ZDU1</accession>
<dbReference type="Gene3D" id="3.10.10.10">
    <property type="entry name" value="HIV Type 1 Reverse Transcriptase, subunit A, domain 1"/>
    <property type="match status" value="1"/>
</dbReference>